<evidence type="ECO:0000313" key="2">
    <source>
        <dbReference type="EMBL" id="RST30258.1"/>
    </source>
</evidence>
<feature type="domain" description="Carboxymuconolactone decarboxylase-like" evidence="1">
    <location>
        <begin position="16"/>
        <end position="99"/>
    </location>
</feature>
<dbReference type="AlphaFoldDB" id="A0A429V8K6"/>
<dbReference type="RefSeq" id="WP_126718089.1">
    <property type="nucleotide sequence ID" value="NZ_RWJF01000001.1"/>
</dbReference>
<evidence type="ECO:0000313" key="3">
    <source>
        <dbReference type="Proteomes" id="UP000274661"/>
    </source>
</evidence>
<dbReference type="SUPFAM" id="SSF69118">
    <property type="entry name" value="AhpD-like"/>
    <property type="match status" value="1"/>
</dbReference>
<dbReference type="Pfam" id="PF02627">
    <property type="entry name" value="CMD"/>
    <property type="match status" value="1"/>
</dbReference>
<accession>A0A429V8K6</accession>
<comment type="caution">
    <text evidence="2">The sequence shown here is derived from an EMBL/GenBank/DDBJ whole genome shotgun (WGS) entry which is preliminary data.</text>
</comment>
<dbReference type="InterPro" id="IPR003779">
    <property type="entry name" value="CMD-like"/>
</dbReference>
<dbReference type="EMBL" id="RWJF01000001">
    <property type="protein sequence ID" value="RST30258.1"/>
    <property type="molecule type" value="Genomic_DNA"/>
</dbReference>
<sequence>MASESPMRAPWRDIAPDLTDITDKVLFDDVWQRPQLSPRDRSLVTISALIALYRQNEMPFHLRKALENGVTREEIIEAITHLAFYSGWPTASTALGIARQVFADAAGAQPKSEEADDADA</sequence>
<dbReference type="InterPro" id="IPR029032">
    <property type="entry name" value="AhpD-like"/>
</dbReference>
<gene>
    <name evidence="2" type="ORF">HMF7854_05030</name>
</gene>
<dbReference type="OrthoDB" id="7507676at2"/>
<keyword evidence="3" id="KW-1185">Reference proteome</keyword>
<organism evidence="2 3">
    <name type="scientific">Sphingomonas ginkgonis</name>
    <dbReference type="NCBI Taxonomy" id="2315330"/>
    <lineage>
        <taxon>Bacteria</taxon>
        <taxon>Pseudomonadati</taxon>
        <taxon>Pseudomonadota</taxon>
        <taxon>Alphaproteobacteria</taxon>
        <taxon>Sphingomonadales</taxon>
        <taxon>Sphingomonadaceae</taxon>
        <taxon>Sphingomonas</taxon>
    </lineage>
</organism>
<reference evidence="2 3" key="1">
    <citation type="submission" date="2018-12" db="EMBL/GenBank/DDBJ databases">
        <title>Sphingomonas sp. HMF7854 Genome sequencing and assembly.</title>
        <authorList>
            <person name="Cha I."/>
            <person name="Kang H."/>
            <person name="Kim H."/>
            <person name="Kang J."/>
            <person name="Joh K."/>
        </authorList>
    </citation>
    <scope>NUCLEOTIDE SEQUENCE [LARGE SCALE GENOMIC DNA]</scope>
    <source>
        <strain evidence="2 3">HMF7854</strain>
    </source>
</reference>
<evidence type="ECO:0000259" key="1">
    <source>
        <dbReference type="Pfam" id="PF02627"/>
    </source>
</evidence>
<dbReference type="Gene3D" id="1.20.1290.10">
    <property type="entry name" value="AhpD-like"/>
    <property type="match status" value="1"/>
</dbReference>
<dbReference type="PANTHER" id="PTHR33570">
    <property type="entry name" value="4-CARBOXYMUCONOLACTONE DECARBOXYLASE FAMILY PROTEIN"/>
    <property type="match status" value="1"/>
</dbReference>
<name>A0A429V8K6_9SPHN</name>
<dbReference type="InterPro" id="IPR052512">
    <property type="entry name" value="4CMD/NDH-1_regulator"/>
</dbReference>
<protein>
    <submittedName>
        <fullName evidence="2">Carboxymuconolactone decarboxylase family protein</fullName>
    </submittedName>
</protein>
<proteinExistence type="predicted"/>
<dbReference type="PANTHER" id="PTHR33570:SF9">
    <property type="entry name" value="BLL4600 PROTEIN"/>
    <property type="match status" value="1"/>
</dbReference>
<dbReference type="Proteomes" id="UP000274661">
    <property type="component" value="Unassembled WGS sequence"/>
</dbReference>
<dbReference type="GO" id="GO:0051920">
    <property type="term" value="F:peroxiredoxin activity"/>
    <property type="evidence" value="ECO:0007669"/>
    <property type="project" value="InterPro"/>
</dbReference>